<feature type="non-terminal residue" evidence="2">
    <location>
        <position position="68"/>
    </location>
</feature>
<evidence type="ECO:0000313" key="2">
    <source>
        <dbReference type="EMBL" id="EJW71082.1"/>
    </source>
</evidence>
<evidence type="ECO:0000313" key="3">
    <source>
        <dbReference type="Proteomes" id="UP000004810"/>
    </source>
</evidence>
<organism evidence="2 3">
    <name type="scientific">Wuchereria bancrofti</name>
    <dbReference type="NCBI Taxonomy" id="6293"/>
    <lineage>
        <taxon>Eukaryota</taxon>
        <taxon>Metazoa</taxon>
        <taxon>Ecdysozoa</taxon>
        <taxon>Nematoda</taxon>
        <taxon>Chromadorea</taxon>
        <taxon>Rhabditida</taxon>
        <taxon>Spirurina</taxon>
        <taxon>Spiruromorpha</taxon>
        <taxon>Filarioidea</taxon>
        <taxon>Onchocercidae</taxon>
        <taxon>Wuchereria</taxon>
    </lineage>
</organism>
<protein>
    <submittedName>
        <fullName evidence="2">Uncharacterized protein</fullName>
    </submittedName>
</protein>
<feature type="non-terminal residue" evidence="2">
    <location>
        <position position="1"/>
    </location>
</feature>
<sequence>QEETRRRYENTLTQVKHRAVELSSPRPTESVASLADFSQIPSETPYVSTLEGVSGGGSSKKCKLCDAP</sequence>
<name>J9E2C9_WUCBA</name>
<reference evidence="3" key="1">
    <citation type="submission" date="2012-08" db="EMBL/GenBank/DDBJ databases">
        <title>The Genome Sequence of Wuchereria bancrofti.</title>
        <authorList>
            <person name="Nutman T.B."/>
            <person name="Fink D.L."/>
            <person name="Russ C."/>
            <person name="Young S."/>
            <person name="Zeng Q."/>
            <person name="Koehrsen M."/>
            <person name="Alvarado L."/>
            <person name="Berlin A."/>
            <person name="Chapman S.B."/>
            <person name="Chen Z."/>
            <person name="Freedman E."/>
            <person name="Gellesch M."/>
            <person name="Goldberg J."/>
            <person name="Griggs A."/>
            <person name="Gujja S."/>
            <person name="Heilman E.R."/>
            <person name="Heiman D."/>
            <person name="Hepburn T."/>
            <person name="Howarth C."/>
            <person name="Jen D."/>
            <person name="Larson L."/>
            <person name="Lewis B."/>
            <person name="Mehta T."/>
            <person name="Park D."/>
            <person name="Pearson M."/>
            <person name="Roberts A."/>
            <person name="Saif S."/>
            <person name="Shea T."/>
            <person name="Shenoy N."/>
            <person name="Sisk P."/>
            <person name="Stolte C."/>
            <person name="Sykes S."/>
            <person name="Walk T."/>
            <person name="White J."/>
            <person name="Yandava C."/>
            <person name="Haas B."/>
            <person name="Henn M.R."/>
            <person name="Nusbaum C."/>
            <person name="Birren B."/>
        </authorList>
    </citation>
    <scope>NUCLEOTIDE SEQUENCE [LARGE SCALE GENOMIC DNA]</scope>
    <source>
        <strain evidence="3">NA</strain>
    </source>
</reference>
<dbReference type="Proteomes" id="UP000004810">
    <property type="component" value="Unassembled WGS sequence"/>
</dbReference>
<dbReference type="EMBL" id="ADBV01019579">
    <property type="protein sequence ID" value="EJW71082.1"/>
    <property type="molecule type" value="Genomic_DNA"/>
</dbReference>
<evidence type="ECO:0000256" key="1">
    <source>
        <dbReference type="SAM" id="MobiDB-lite"/>
    </source>
</evidence>
<gene>
    <name evidence="2" type="ORF">WUBG_18011</name>
</gene>
<accession>J9E2C9</accession>
<comment type="caution">
    <text evidence="2">The sequence shown here is derived from an EMBL/GenBank/DDBJ whole genome shotgun (WGS) entry which is preliminary data.</text>
</comment>
<feature type="region of interest" description="Disordered" evidence="1">
    <location>
        <begin position="49"/>
        <end position="68"/>
    </location>
</feature>
<proteinExistence type="predicted"/>
<dbReference type="AlphaFoldDB" id="J9E2C9"/>